<dbReference type="PROSITE" id="PS50943">
    <property type="entry name" value="HTH_CROC1"/>
    <property type="match status" value="1"/>
</dbReference>
<dbReference type="PANTHER" id="PTHR46797">
    <property type="entry name" value="HTH-TYPE TRANSCRIPTIONAL REGULATOR"/>
    <property type="match status" value="1"/>
</dbReference>
<evidence type="ECO:0000259" key="2">
    <source>
        <dbReference type="PROSITE" id="PS50943"/>
    </source>
</evidence>
<accession>A0ABQ3EYZ8</accession>
<dbReference type="InterPro" id="IPR001387">
    <property type="entry name" value="Cro/C1-type_HTH"/>
</dbReference>
<evidence type="ECO:0000313" key="4">
    <source>
        <dbReference type="Proteomes" id="UP000642673"/>
    </source>
</evidence>
<sequence>MADQSHFGRRLRALRQERGLSQAQLADGTISPGYLSRLESGTRPPTPKVAAYLAERLGVPVSAFDAPAAAAQAPVEYLVEAITAECGADHVGALLGRAVEHPAGLSPALRWLALWARAGIRSDDASDEELLASGRDLLRTAEESRIPELRARSLVSLSRLHRSLGDIKAAHGFAADAYAVAVDHELPRTDAVRALMVLISTEAESSRLPEALKHLADLEPLSRDTPRTMRVEALWTAAGVYVRHGNHRAAEARLLEAMDLNSSRDDLRLWMRLRFAAASLYLQMHPCRLAEARRALDEVEPALALVATDTQYVEFRSIRAHAHFLAGEIDAARKLCEEIGCEAGKLEFRDRVRFQVLLHLIEIRSGNVTTGVRAIETLAREAHEAANMDLAAEIWKNLAETLASARS</sequence>
<dbReference type="InterPro" id="IPR050807">
    <property type="entry name" value="TransReg_Diox_bact_type"/>
</dbReference>
<dbReference type="SUPFAM" id="SSF48452">
    <property type="entry name" value="TPR-like"/>
    <property type="match status" value="1"/>
</dbReference>
<dbReference type="SUPFAM" id="SSF47413">
    <property type="entry name" value="lambda repressor-like DNA-binding domains"/>
    <property type="match status" value="1"/>
</dbReference>
<evidence type="ECO:0000313" key="3">
    <source>
        <dbReference type="EMBL" id="GHB75528.1"/>
    </source>
</evidence>
<gene>
    <name evidence="3" type="ORF">GCM10010347_52380</name>
</gene>
<dbReference type="Proteomes" id="UP000642673">
    <property type="component" value="Unassembled WGS sequence"/>
</dbReference>
<keyword evidence="1" id="KW-0238">DNA-binding</keyword>
<dbReference type="RefSeq" id="WP_190186686.1">
    <property type="nucleotide sequence ID" value="NZ_BMVP01000013.1"/>
</dbReference>
<dbReference type="Gene3D" id="1.25.40.10">
    <property type="entry name" value="Tetratricopeptide repeat domain"/>
    <property type="match status" value="1"/>
</dbReference>
<dbReference type="PANTHER" id="PTHR46797:SF1">
    <property type="entry name" value="METHYLPHOSPHONATE SYNTHASE"/>
    <property type="match status" value="1"/>
</dbReference>
<feature type="domain" description="HTH cro/C1-type" evidence="2">
    <location>
        <begin position="11"/>
        <end position="64"/>
    </location>
</feature>
<dbReference type="Pfam" id="PF13560">
    <property type="entry name" value="HTH_31"/>
    <property type="match status" value="1"/>
</dbReference>
<dbReference type="InterPro" id="IPR010982">
    <property type="entry name" value="Lambda_DNA-bd_dom_sf"/>
</dbReference>
<dbReference type="InterPro" id="IPR011990">
    <property type="entry name" value="TPR-like_helical_dom_sf"/>
</dbReference>
<protein>
    <recommendedName>
        <fullName evidence="2">HTH cro/C1-type domain-containing protein</fullName>
    </recommendedName>
</protein>
<dbReference type="CDD" id="cd00093">
    <property type="entry name" value="HTH_XRE"/>
    <property type="match status" value="1"/>
</dbReference>
<comment type="caution">
    <text evidence="3">The sequence shown here is derived from an EMBL/GenBank/DDBJ whole genome shotgun (WGS) entry which is preliminary data.</text>
</comment>
<dbReference type="EMBL" id="BMVP01000013">
    <property type="protein sequence ID" value="GHB75528.1"/>
    <property type="molecule type" value="Genomic_DNA"/>
</dbReference>
<evidence type="ECO:0000256" key="1">
    <source>
        <dbReference type="ARBA" id="ARBA00023125"/>
    </source>
</evidence>
<dbReference type="Gene3D" id="1.10.260.40">
    <property type="entry name" value="lambda repressor-like DNA-binding domains"/>
    <property type="match status" value="1"/>
</dbReference>
<proteinExistence type="predicted"/>
<keyword evidence="4" id="KW-1185">Reference proteome</keyword>
<reference evidence="4" key="1">
    <citation type="journal article" date="2019" name="Int. J. Syst. Evol. Microbiol.">
        <title>The Global Catalogue of Microorganisms (GCM) 10K type strain sequencing project: providing services to taxonomists for standard genome sequencing and annotation.</title>
        <authorList>
            <consortium name="The Broad Institute Genomics Platform"/>
            <consortium name="The Broad Institute Genome Sequencing Center for Infectious Disease"/>
            <person name="Wu L."/>
            <person name="Ma J."/>
        </authorList>
    </citation>
    <scope>NUCLEOTIDE SEQUENCE [LARGE SCALE GENOMIC DNA]</scope>
    <source>
        <strain evidence="4">JCM 4738</strain>
    </source>
</reference>
<organism evidence="3 4">
    <name type="scientific">Streptomyces cirratus</name>
    <dbReference type="NCBI Taxonomy" id="68187"/>
    <lineage>
        <taxon>Bacteria</taxon>
        <taxon>Bacillati</taxon>
        <taxon>Actinomycetota</taxon>
        <taxon>Actinomycetes</taxon>
        <taxon>Kitasatosporales</taxon>
        <taxon>Streptomycetaceae</taxon>
        <taxon>Streptomyces</taxon>
    </lineage>
</organism>
<name>A0ABQ3EYZ8_9ACTN</name>
<dbReference type="SMART" id="SM00530">
    <property type="entry name" value="HTH_XRE"/>
    <property type="match status" value="1"/>
</dbReference>